<reference evidence="2 3" key="1">
    <citation type="submission" date="2015-01" db="EMBL/GenBank/DDBJ databases">
        <title>The Genome Sequence of Ochroconis gallopava CBS43764.</title>
        <authorList>
            <consortium name="The Broad Institute Genomics Platform"/>
            <person name="Cuomo C."/>
            <person name="de Hoog S."/>
            <person name="Gorbushina A."/>
            <person name="Stielow B."/>
            <person name="Teixiera M."/>
            <person name="Abouelleil A."/>
            <person name="Chapman S.B."/>
            <person name="Priest M."/>
            <person name="Young S.K."/>
            <person name="Wortman J."/>
            <person name="Nusbaum C."/>
            <person name="Birren B."/>
        </authorList>
    </citation>
    <scope>NUCLEOTIDE SEQUENCE [LARGE SCALE GENOMIC DNA]</scope>
    <source>
        <strain evidence="2 3">CBS 43764</strain>
    </source>
</reference>
<sequence length="161" mass="17677">MLPHHKSPHTPNQRFVPLSATIVEPLHLPKTSRVGRGYLRFKKACETIFAEMSSAGDELDDESDGDELVKTDPKIAGRGCTAQATWSSDGIREVSEEADHVTVIHEGKNKGNHPSARQRRLATRLAALRYLAKHGWDDIGGSEATKTSKDGQEKAEGNIPR</sequence>
<accession>A0A0D1YH35</accession>
<protein>
    <submittedName>
        <fullName evidence="2">Uncharacterized protein</fullName>
    </submittedName>
</protein>
<dbReference type="Proteomes" id="UP000053259">
    <property type="component" value="Unassembled WGS sequence"/>
</dbReference>
<evidence type="ECO:0000256" key="1">
    <source>
        <dbReference type="SAM" id="MobiDB-lite"/>
    </source>
</evidence>
<feature type="region of interest" description="Disordered" evidence="1">
    <location>
        <begin position="55"/>
        <end position="75"/>
    </location>
</feature>
<keyword evidence="3" id="KW-1185">Reference proteome</keyword>
<dbReference type="HOGENOM" id="CLU_1645038_0_0_1"/>
<evidence type="ECO:0000313" key="2">
    <source>
        <dbReference type="EMBL" id="KIW00127.1"/>
    </source>
</evidence>
<feature type="compositionally biased region" description="Basic and acidic residues" evidence="1">
    <location>
        <begin position="146"/>
        <end position="161"/>
    </location>
</feature>
<gene>
    <name evidence="2" type="ORF">PV09_08308</name>
</gene>
<name>A0A0D1YH35_9PEZI</name>
<dbReference type="EMBL" id="KN847567">
    <property type="protein sequence ID" value="KIW00127.1"/>
    <property type="molecule type" value="Genomic_DNA"/>
</dbReference>
<feature type="compositionally biased region" description="Acidic residues" evidence="1">
    <location>
        <begin position="57"/>
        <end position="66"/>
    </location>
</feature>
<organism evidence="2 3">
    <name type="scientific">Verruconis gallopava</name>
    <dbReference type="NCBI Taxonomy" id="253628"/>
    <lineage>
        <taxon>Eukaryota</taxon>
        <taxon>Fungi</taxon>
        <taxon>Dikarya</taxon>
        <taxon>Ascomycota</taxon>
        <taxon>Pezizomycotina</taxon>
        <taxon>Dothideomycetes</taxon>
        <taxon>Pleosporomycetidae</taxon>
        <taxon>Venturiales</taxon>
        <taxon>Sympoventuriaceae</taxon>
        <taxon>Verruconis</taxon>
    </lineage>
</organism>
<dbReference type="InParanoid" id="A0A0D1YH35"/>
<dbReference type="RefSeq" id="XP_016209996.1">
    <property type="nucleotide sequence ID" value="XM_016362179.1"/>
</dbReference>
<dbReference type="AlphaFoldDB" id="A0A0D1YH35"/>
<dbReference type="GeneID" id="27316281"/>
<proteinExistence type="predicted"/>
<feature type="region of interest" description="Disordered" evidence="1">
    <location>
        <begin position="137"/>
        <end position="161"/>
    </location>
</feature>
<dbReference type="VEuPathDB" id="FungiDB:PV09_08308"/>
<evidence type="ECO:0000313" key="3">
    <source>
        <dbReference type="Proteomes" id="UP000053259"/>
    </source>
</evidence>